<evidence type="ECO:0000313" key="6">
    <source>
        <dbReference type="EMBL" id="KAK4010701.1"/>
    </source>
</evidence>
<dbReference type="Pfam" id="PF00651">
    <property type="entry name" value="BTB"/>
    <property type="match status" value="1"/>
</dbReference>
<evidence type="ECO:0000259" key="5">
    <source>
        <dbReference type="PROSITE" id="PS50097"/>
    </source>
</evidence>
<dbReference type="Proteomes" id="UP001234178">
    <property type="component" value="Unassembled WGS sequence"/>
</dbReference>
<evidence type="ECO:0000256" key="4">
    <source>
        <dbReference type="SAM" id="MobiDB-lite"/>
    </source>
</evidence>
<feature type="compositionally biased region" description="Polar residues" evidence="4">
    <location>
        <begin position="1"/>
        <end position="24"/>
    </location>
</feature>
<dbReference type="PROSITE" id="PS50097">
    <property type="entry name" value="BTB"/>
    <property type="match status" value="1"/>
</dbReference>
<comment type="caution">
    <text evidence="6">The sequence shown here is derived from an EMBL/GenBank/DDBJ whole genome shotgun (WGS) entry which is preliminary data.</text>
</comment>
<protein>
    <recommendedName>
        <fullName evidence="5">BTB domain-containing protein</fullName>
    </recommendedName>
</protein>
<organism evidence="6 7">
    <name type="scientific">Daphnia magna</name>
    <dbReference type="NCBI Taxonomy" id="35525"/>
    <lineage>
        <taxon>Eukaryota</taxon>
        <taxon>Metazoa</taxon>
        <taxon>Ecdysozoa</taxon>
        <taxon>Arthropoda</taxon>
        <taxon>Crustacea</taxon>
        <taxon>Branchiopoda</taxon>
        <taxon>Diplostraca</taxon>
        <taxon>Cladocera</taxon>
        <taxon>Anomopoda</taxon>
        <taxon>Daphniidae</taxon>
        <taxon>Daphnia</taxon>
    </lineage>
</organism>
<reference evidence="6 7" key="1">
    <citation type="journal article" date="2023" name="Nucleic Acids Res.">
        <title>The hologenome of Daphnia magna reveals possible DNA methylation and microbiome-mediated evolution of the host genome.</title>
        <authorList>
            <person name="Chaturvedi A."/>
            <person name="Li X."/>
            <person name="Dhandapani V."/>
            <person name="Marshall H."/>
            <person name="Kissane S."/>
            <person name="Cuenca-Cambronero M."/>
            <person name="Asole G."/>
            <person name="Calvet F."/>
            <person name="Ruiz-Romero M."/>
            <person name="Marangio P."/>
            <person name="Guigo R."/>
            <person name="Rago D."/>
            <person name="Mirbahai L."/>
            <person name="Eastwood N."/>
            <person name="Colbourne J.K."/>
            <person name="Zhou J."/>
            <person name="Mallon E."/>
            <person name="Orsini L."/>
        </authorList>
    </citation>
    <scope>NUCLEOTIDE SEQUENCE [LARGE SCALE GENOMIC DNA]</scope>
    <source>
        <strain evidence="6">LRV0_1</strain>
    </source>
</reference>
<dbReference type="PANTHER" id="PTHR24412">
    <property type="entry name" value="KELCH PROTEIN"/>
    <property type="match status" value="1"/>
</dbReference>
<name>A0ABQ9ZCS0_9CRUS</name>
<keyword evidence="2" id="KW-0677">Repeat</keyword>
<dbReference type="EMBL" id="JAOYFB010000003">
    <property type="protein sequence ID" value="KAK4010701.1"/>
    <property type="molecule type" value="Genomic_DNA"/>
</dbReference>
<accession>A0ABQ9ZCS0</accession>
<keyword evidence="7" id="KW-1185">Reference proteome</keyword>
<evidence type="ECO:0000313" key="7">
    <source>
        <dbReference type="Proteomes" id="UP001234178"/>
    </source>
</evidence>
<gene>
    <name evidence="6" type="ORF">OUZ56_019832</name>
</gene>
<evidence type="ECO:0000256" key="1">
    <source>
        <dbReference type="ARBA" id="ARBA00022441"/>
    </source>
</evidence>
<feature type="domain" description="BTB" evidence="5">
    <location>
        <begin position="31"/>
        <end position="96"/>
    </location>
</feature>
<evidence type="ECO:0000256" key="3">
    <source>
        <dbReference type="ARBA" id="ARBA00023203"/>
    </source>
</evidence>
<dbReference type="InterPro" id="IPR011333">
    <property type="entry name" value="SKP1/BTB/POZ_sf"/>
</dbReference>
<dbReference type="InterPro" id="IPR000210">
    <property type="entry name" value="BTB/POZ_dom"/>
</dbReference>
<keyword evidence="1" id="KW-0880">Kelch repeat</keyword>
<dbReference type="SUPFAM" id="SSF54695">
    <property type="entry name" value="POZ domain"/>
    <property type="match status" value="1"/>
</dbReference>
<keyword evidence="3" id="KW-0009">Actin-binding</keyword>
<feature type="region of interest" description="Disordered" evidence="4">
    <location>
        <begin position="1"/>
        <end position="25"/>
    </location>
</feature>
<dbReference type="PANTHER" id="PTHR24412:SF480">
    <property type="entry name" value="KELCH-LIKE PROTEIN 8"/>
    <property type="match status" value="1"/>
</dbReference>
<dbReference type="CDD" id="cd18186">
    <property type="entry name" value="BTB_POZ_ZBTB_KLHL-like"/>
    <property type="match status" value="1"/>
</dbReference>
<evidence type="ECO:0000256" key="2">
    <source>
        <dbReference type="ARBA" id="ARBA00022737"/>
    </source>
</evidence>
<proteinExistence type="predicted"/>
<sequence length="96" mass="10469">MAGIQTQSDENGVSPSENTSSITKKVTDTAPDVVLLCGGERISCHRAVLAKASSYFSVMFNASFAEKDKQFITIQDVDGFMLRILVDLSYGYPLEL</sequence>
<dbReference type="Gene3D" id="3.30.710.10">
    <property type="entry name" value="Potassium Channel Kv1.1, Chain A"/>
    <property type="match status" value="1"/>
</dbReference>